<accession>A0A4P6XUM2</accession>
<sequence length="855" mass="96430">MSTHSECTSGAGLHEHQFPQRDGSTRLPRAARTPLRRSARENVYPDHTDRSGGSPIKMSMLLLSPHGSRTPKTPKTAIARHGSPEPSPQKSAAEIGLQKQCADLYTRLSTITNEYKHLEDELSRKGVLVDELTQKMLALERHVRALEEERRAQTDLQQQEVQLYQESIEELRRQNKLLSQRLEQAQQAQMSRDTSTQDVEDKYAKLLKSHQALQSNYELERNLKALLINQIEFLTKERDFLVENTLPTAKHDSFTPQNCSSDSLESYLAGQNSEVEPVLGSGFEKHDHTGHSDLHESDSGSDSDSDGSVHGTQLLSSYAELAGPGFDSSSPIKLQTQDFLELAAGFQFPPPKAPTTISEVPPLVQDLQHEQPQNDLQTNVPPFSPPNPEEKAKTLKRQSLPAQLKLNSLFDGEFVLSPLKLTLHANSSYFDDSSKLSTNTRPNSIATRPNSFITKRYSGTKPTHSRYNLHDIVPIKVEFEQQLRSSSAPDKEIAPQLSSVAEGNPIEDSDLAFMKLNGFHMPSKRDSLMTDSSKRSSFFSELNLLSGDVTKQEITKLKFELQSLRLHNEKLLSYIGFELQKQKKNIKKLSSKQNLRPKPLHPMEYSDAKLIERLKEMLIHKKRVLRSVSINPILSTKYGGKRSGSSFQPLVGLGVLGNTTEDEDDFVFRSPFINSIPRDDCDDYGFLNHSCKYDLRVLSKLDQHHLQFNGQHTVKKHKSQTFRRPHAVLDLSSGDESCLLIDEEPELEDGEFQEFDAEISDIHKTDDLGNEKSDLNADWESSSEGSLVSDVDYDKLNRFNQMKYLILGKEHMKKNKQAESIADENLTYKFLTIAIGIVIVGIKFTSHPQHQLTSN</sequence>
<name>A0A4P6XUM2_9ASCO</name>
<dbReference type="STRING" id="2163413.A0A4P6XUM2"/>
<evidence type="ECO:0000313" key="3">
    <source>
        <dbReference type="EMBL" id="QBM90929.1"/>
    </source>
</evidence>
<dbReference type="Proteomes" id="UP000292447">
    <property type="component" value="Chromosome VI"/>
</dbReference>
<dbReference type="AlphaFoldDB" id="A0A4P6XUM2"/>
<evidence type="ECO:0000256" key="1">
    <source>
        <dbReference type="SAM" id="Coils"/>
    </source>
</evidence>
<reference evidence="4" key="1">
    <citation type="submission" date="2019-03" db="EMBL/GenBank/DDBJ databases">
        <title>Snf2 controls pulcherriminic acid biosynthesis and connects pigmentation and antifungal activity of the yeast Metschnikowia pulcherrima.</title>
        <authorList>
            <person name="Gore-Lloyd D."/>
            <person name="Sumann I."/>
            <person name="Brachmann A.O."/>
            <person name="Schneeberger K."/>
            <person name="Ortiz-Merino R.A."/>
            <person name="Moreno-Beltran M."/>
            <person name="Schlaefli M."/>
            <person name="Kirner P."/>
            <person name="Santos Kron A."/>
            <person name="Wolfe K.H."/>
            <person name="Piel J."/>
            <person name="Ahrens C.H."/>
            <person name="Henk D."/>
            <person name="Freimoser F.M."/>
        </authorList>
    </citation>
    <scope>NUCLEOTIDE SEQUENCE [LARGE SCALE GENOMIC DNA]</scope>
    <source>
        <strain evidence="4">APC 1.2</strain>
    </source>
</reference>
<organism evidence="3 4">
    <name type="scientific">Metschnikowia aff. pulcherrima</name>
    <dbReference type="NCBI Taxonomy" id="2163413"/>
    <lineage>
        <taxon>Eukaryota</taxon>
        <taxon>Fungi</taxon>
        <taxon>Dikarya</taxon>
        <taxon>Ascomycota</taxon>
        <taxon>Saccharomycotina</taxon>
        <taxon>Pichiomycetes</taxon>
        <taxon>Metschnikowiaceae</taxon>
        <taxon>Metschnikowia</taxon>
    </lineage>
</organism>
<keyword evidence="4" id="KW-1185">Reference proteome</keyword>
<evidence type="ECO:0000256" key="2">
    <source>
        <dbReference type="SAM" id="MobiDB-lite"/>
    </source>
</evidence>
<protein>
    <submittedName>
        <fullName evidence="3">Uncharacterized protein</fullName>
    </submittedName>
</protein>
<keyword evidence="1" id="KW-0175">Coiled coil</keyword>
<feature type="compositionally biased region" description="Basic and acidic residues" evidence="2">
    <location>
        <begin position="38"/>
        <end position="50"/>
    </location>
</feature>
<dbReference type="EMBL" id="CP034461">
    <property type="protein sequence ID" value="QBM90929.1"/>
    <property type="molecule type" value="Genomic_DNA"/>
</dbReference>
<gene>
    <name evidence="3" type="ORF">METSCH_F05170</name>
</gene>
<feature type="region of interest" description="Disordered" evidence="2">
    <location>
        <begin position="1"/>
        <end position="93"/>
    </location>
</feature>
<feature type="compositionally biased region" description="Polar residues" evidence="2">
    <location>
        <begin position="372"/>
        <end position="381"/>
    </location>
</feature>
<feature type="region of interest" description="Disordered" evidence="2">
    <location>
        <begin position="279"/>
        <end position="311"/>
    </location>
</feature>
<proteinExistence type="predicted"/>
<evidence type="ECO:0000313" key="4">
    <source>
        <dbReference type="Proteomes" id="UP000292447"/>
    </source>
</evidence>
<feature type="coiled-coil region" evidence="1">
    <location>
        <begin position="101"/>
        <end position="188"/>
    </location>
</feature>
<feature type="compositionally biased region" description="Basic and acidic residues" evidence="2">
    <location>
        <begin position="283"/>
        <end position="298"/>
    </location>
</feature>
<feature type="region of interest" description="Disordered" evidence="2">
    <location>
        <begin position="372"/>
        <end position="391"/>
    </location>
</feature>